<accession>A0A428NP41</accession>
<dbReference type="GO" id="GO:0033540">
    <property type="term" value="P:fatty acid beta-oxidation using acyl-CoA oxidase"/>
    <property type="evidence" value="ECO:0007669"/>
    <property type="project" value="TreeGrafter"/>
</dbReference>
<dbReference type="GO" id="GO:0005777">
    <property type="term" value="C:peroxisome"/>
    <property type="evidence" value="ECO:0007669"/>
    <property type="project" value="InterPro"/>
</dbReference>
<protein>
    <recommendedName>
        <fullName evidence="3">Acyl-CoA oxidase</fullName>
    </recommendedName>
</protein>
<organism evidence="1 2">
    <name type="scientific">Fusarium duplospermum</name>
    <dbReference type="NCBI Taxonomy" id="1325734"/>
    <lineage>
        <taxon>Eukaryota</taxon>
        <taxon>Fungi</taxon>
        <taxon>Dikarya</taxon>
        <taxon>Ascomycota</taxon>
        <taxon>Pezizomycotina</taxon>
        <taxon>Sordariomycetes</taxon>
        <taxon>Hypocreomycetidae</taxon>
        <taxon>Hypocreales</taxon>
        <taxon>Nectriaceae</taxon>
        <taxon>Fusarium</taxon>
        <taxon>Fusarium solani species complex</taxon>
    </lineage>
</organism>
<dbReference type="GO" id="GO:0071949">
    <property type="term" value="F:FAD binding"/>
    <property type="evidence" value="ECO:0007669"/>
    <property type="project" value="InterPro"/>
</dbReference>
<dbReference type="InterPro" id="IPR012258">
    <property type="entry name" value="Acyl-CoA_oxidase"/>
</dbReference>
<dbReference type="GO" id="GO:0055088">
    <property type="term" value="P:lipid homeostasis"/>
    <property type="evidence" value="ECO:0007669"/>
    <property type="project" value="TreeGrafter"/>
</dbReference>
<proteinExistence type="predicted"/>
<dbReference type="GO" id="GO:0003997">
    <property type="term" value="F:acyl-CoA oxidase activity"/>
    <property type="evidence" value="ECO:0007669"/>
    <property type="project" value="InterPro"/>
</dbReference>
<dbReference type="InterPro" id="IPR036250">
    <property type="entry name" value="AcylCo_DH-like_C"/>
</dbReference>
<evidence type="ECO:0000313" key="1">
    <source>
        <dbReference type="EMBL" id="RSL42512.1"/>
    </source>
</evidence>
<gene>
    <name evidence="1" type="ORF">CEP54_015459</name>
</gene>
<dbReference type="Gene3D" id="2.40.110.10">
    <property type="entry name" value="Butyryl-CoA Dehydrogenase, subunit A, domain 2"/>
    <property type="match status" value="1"/>
</dbReference>
<dbReference type="InterPro" id="IPR009100">
    <property type="entry name" value="AcylCoA_DH/oxidase_NM_dom_sf"/>
</dbReference>
<dbReference type="InterPro" id="IPR046373">
    <property type="entry name" value="Acyl-CoA_Oxase/DH_mid-dom_sf"/>
</dbReference>
<keyword evidence="2" id="KW-1185">Reference proteome</keyword>
<name>A0A428NP41_9HYPO</name>
<dbReference type="EMBL" id="NKCI01000364">
    <property type="protein sequence ID" value="RSL42512.1"/>
    <property type="molecule type" value="Genomic_DNA"/>
</dbReference>
<dbReference type="PANTHER" id="PTHR10909:SF382">
    <property type="entry name" value="ACYL-COENZYME A OXIDASE"/>
    <property type="match status" value="1"/>
</dbReference>
<sequence length="562" mass="62296">MSRSRGILQQKVWHADNDFVEPASQQAVALHYERAQSMCRHAALTLGDIQHLSRKFWDFHFDLIAARDMTAFIIATIHVNLFLGTLGPFIRERPDIAGLLEKLLNFDICGQFMLTEVGHGLDARSLETRATLQADGSFDLHTPNPRAAKAMPPTTPYCRMPRVAIVFARLIVDGNFHGVKPFLVTLSDSENMMPGITARILPTRPGTKPLDHSITTFEHVRLPPSALLGSISKPKNHRADFLRHIWRVSIGTLSLSIMGVSAIKVGTHIAGTYSQRRTISGPDGNTRVPIMSFSTQHRPIIEGWVQGKILQLYARWTVKAFIDTAQTPAVRHALATIFKSTVVRASRILSELSERCGWQGLFAYNQISELALTFQGNAIAEGDILVLSIRLVSELLGGKYSLPAPQDSSTVLARRERQMMEAAKSKLKDIGGYGEHRGKAFNQHILPYCRPMVEAIGHRMAYEAARESTVCPKVLRLYELICVGTNSTNRPSDGPVLQEFDDAAVGAYDDVLGDMLQSLQNSEADIYATAPIMSDKSWASFVDKMKIFQSPSYNPLGIPPKL</sequence>
<dbReference type="SUPFAM" id="SSF47203">
    <property type="entry name" value="Acyl-CoA dehydrogenase C-terminal domain-like"/>
    <property type="match status" value="1"/>
</dbReference>
<dbReference type="PANTHER" id="PTHR10909">
    <property type="entry name" value="ELECTRON TRANSPORT OXIDOREDUCTASE"/>
    <property type="match status" value="1"/>
</dbReference>
<comment type="caution">
    <text evidence="1">The sequence shown here is derived from an EMBL/GenBank/DDBJ whole genome shotgun (WGS) entry which is preliminary data.</text>
</comment>
<evidence type="ECO:0008006" key="3">
    <source>
        <dbReference type="Google" id="ProtNLM"/>
    </source>
</evidence>
<reference evidence="1 2" key="1">
    <citation type="submission" date="2017-06" db="EMBL/GenBank/DDBJ databases">
        <title>Comparative genomic analysis of Ambrosia Fusariam Clade fungi.</title>
        <authorList>
            <person name="Stajich J.E."/>
            <person name="Carrillo J."/>
            <person name="Kijimoto T."/>
            <person name="Eskalen A."/>
            <person name="O'Donnell K."/>
            <person name="Kasson M."/>
        </authorList>
    </citation>
    <scope>NUCLEOTIDE SEQUENCE [LARGE SCALE GENOMIC DNA]</scope>
    <source>
        <strain evidence="1 2">NRRL62584</strain>
    </source>
</reference>
<evidence type="ECO:0000313" key="2">
    <source>
        <dbReference type="Proteomes" id="UP000288168"/>
    </source>
</evidence>
<dbReference type="STRING" id="1325734.A0A428NP41"/>
<dbReference type="Proteomes" id="UP000288168">
    <property type="component" value="Unassembled WGS sequence"/>
</dbReference>
<dbReference type="GO" id="GO:0005504">
    <property type="term" value="F:fatty acid binding"/>
    <property type="evidence" value="ECO:0007669"/>
    <property type="project" value="TreeGrafter"/>
</dbReference>
<dbReference type="AlphaFoldDB" id="A0A428NP41"/>
<dbReference type="OrthoDB" id="538336at2759"/>
<dbReference type="SUPFAM" id="SSF56645">
    <property type="entry name" value="Acyl-CoA dehydrogenase NM domain-like"/>
    <property type="match status" value="1"/>
</dbReference>
<dbReference type="Gene3D" id="1.20.140.10">
    <property type="entry name" value="Butyryl-CoA Dehydrogenase, subunit A, domain 3"/>
    <property type="match status" value="1"/>
</dbReference>